<organism evidence="2">
    <name type="scientific">Chromera velia CCMP2878</name>
    <dbReference type="NCBI Taxonomy" id="1169474"/>
    <lineage>
        <taxon>Eukaryota</taxon>
        <taxon>Sar</taxon>
        <taxon>Alveolata</taxon>
        <taxon>Colpodellida</taxon>
        <taxon>Chromeraceae</taxon>
        <taxon>Chromera</taxon>
    </lineage>
</organism>
<reference evidence="2" key="1">
    <citation type="submission" date="2014-11" db="EMBL/GenBank/DDBJ databases">
        <authorList>
            <person name="Otto D Thomas"/>
            <person name="Naeem Raeece"/>
        </authorList>
    </citation>
    <scope>NUCLEOTIDE SEQUENCE</scope>
</reference>
<accession>A0A0G4I5L2</accession>
<protein>
    <submittedName>
        <fullName evidence="2">Uncharacterized protein</fullName>
    </submittedName>
</protein>
<feature type="non-terminal residue" evidence="2">
    <location>
        <position position="1"/>
    </location>
</feature>
<sequence>QAVSQTYVRAGSLGGDVSGLGDSLDLLGNGLRGRAHVPVQSVASGAGVLDTHGVGSREGKGSGNSEELHGGSCKAEEKGRKRSKGWR</sequence>
<gene>
    <name evidence="2" type="ORF">Cvel_36141</name>
</gene>
<proteinExistence type="predicted"/>
<evidence type="ECO:0000256" key="1">
    <source>
        <dbReference type="SAM" id="MobiDB-lite"/>
    </source>
</evidence>
<dbReference type="VEuPathDB" id="CryptoDB:Cvel_36141"/>
<dbReference type="AlphaFoldDB" id="A0A0G4I5L2"/>
<name>A0A0G4I5L2_9ALVE</name>
<dbReference type="EMBL" id="CDMZ01005212">
    <property type="protein sequence ID" value="CEM52296.1"/>
    <property type="molecule type" value="Genomic_DNA"/>
</dbReference>
<evidence type="ECO:0000313" key="2">
    <source>
        <dbReference type="EMBL" id="CEM52296.1"/>
    </source>
</evidence>
<feature type="region of interest" description="Disordered" evidence="1">
    <location>
        <begin position="44"/>
        <end position="87"/>
    </location>
</feature>
<feature type="compositionally biased region" description="Basic and acidic residues" evidence="1">
    <location>
        <begin position="55"/>
        <end position="79"/>
    </location>
</feature>